<accession>A0AAE3KBY8</accession>
<dbReference type="AlphaFoldDB" id="A0AAE3KBY8"/>
<evidence type="ECO:0000256" key="1">
    <source>
        <dbReference type="SAM" id="Phobius"/>
    </source>
</evidence>
<dbReference type="RefSeq" id="WP_253476174.1">
    <property type="nucleotide sequence ID" value="NZ_JALJXV010000003.1"/>
</dbReference>
<dbReference type="Proteomes" id="UP001205843">
    <property type="component" value="Unassembled WGS sequence"/>
</dbReference>
<reference evidence="2" key="1">
    <citation type="submission" date="2022-03" db="EMBL/GenBank/DDBJ databases">
        <title>Genomic Encyclopedia of Type Strains, Phase III (KMG-III): the genomes of soil and plant-associated and newly described type strains.</title>
        <authorList>
            <person name="Whitman W."/>
        </authorList>
    </citation>
    <scope>NUCLEOTIDE SEQUENCE</scope>
    <source>
        <strain evidence="2">ANL 6-2</strain>
    </source>
</reference>
<evidence type="ECO:0000313" key="3">
    <source>
        <dbReference type="Proteomes" id="UP001205843"/>
    </source>
</evidence>
<evidence type="ECO:0000313" key="2">
    <source>
        <dbReference type="EMBL" id="MCP1674283.1"/>
    </source>
</evidence>
<feature type="transmembrane region" description="Helical" evidence="1">
    <location>
        <begin position="45"/>
        <end position="66"/>
    </location>
</feature>
<keyword evidence="1" id="KW-0472">Membrane</keyword>
<comment type="caution">
    <text evidence="2">The sequence shown here is derived from an EMBL/GenBank/DDBJ whole genome shotgun (WGS) entry which is preliminary data.</text>
</comment>
<gene>
    <name evidence="2" type="ORF">J2T57_001385</name>
</gene>
<proteinExistence type="predicted"/>
<keyword evidence="3" id="KW-1185">Reference proteome</keyword>
<name>A0AAE3KBY8_9GAMM</name>
<organism evidence="2 3">
    <name type="scientific">Natronocella acetinitrilica</name>
    <dbReference type="NCBI Taxonomy" id="414046"/>
    <lineage>
        <taxon>Bacteria</taxon>
        <taxon>Pseudomonadati</taxon>
        <taxon>Pseudomonadota</taxon>
        <taxon>Gammaproteobacteria</taxon>
        <taxon>Chromatiales</taxon>
        <taxon>Ectothiorhodospiraceae</taxon>
        <taxon>Natronocella</taxon>
    </lineage>
</organism>
<protein>
    <submittedName>
        <fullName evidence="2">Uncharacterized protein</fullName>
    </submittedName>
</protein>
<keyword evidence="1" id="KW-0812">Transmembrane</keyword>
<dbReference type="EMBL" id="JALJXV010000003">
    <property type="protein sequence ID" value="MCP1674283.1"/>
    <property type="molecule type" value="Genomic_DNA"/>
</dbReference>
<keyword evidence="1" id="KW-1133">Transmembrane helix</keyword>
<sequence>MGTRQEFERRYEELTRLGEANMRKAQSDEGDFLGALRALHSRMTLCQAAAIVLLLSLLIIGGAEILRSPAEIYATTQDGRVVPVEPVGVDYRGGR</sequence>